<gene>
    <name evidence="1" type="ORF">VITISV_030882</name>
</gene>
<proteinExistence type="predicted"/>
<organism evidence="1">
    <name type="scientific">Vitis vinifera</name>
    <name type="common">Grape</name>
    <dbReference type="NCBI Taxonomy" id="29760"/>
    <lineage>
        <taxon>Eukaryota</taxon>
        <taxon>Viridiplantae</taxon>
        <taxon>Streptophyta</taxon>
        <taxon>Embryophyta</taxon>
        <taxon>Tracheophyta</taxon>
        <taxon>Spermatophyta</taxon>
        <taxon>Magnoliopsida</taxon>
        <taxon>eudicotyledons</taxon>
        <taxon>Gunneridae</taxon>
        <taxon>Pentapetalae</taxon>
        <taxon>rosids</taxon>
        <taxon>Vitales</taxon>
        <taxon>Vitaceae</taxon>
        <taxon>Viteae</taxon>
        <taxon>Vitis</taxon>
    </lineage>
</organism>
<dbReference type="AlphaFoldDB" id="A5BES9"/>
<protein>
    <submittedName>
        <fullName evidence="1">Uncharacterized protein</fullName>
    </submittedName>
</protein>
<accession>A5BES9</accession>
<dbReference type="EMBL" id="AM456997">
    <property type="protein sequence ID" value="CAN83174.1"/>
    <property type="molecule type" value="Genomic_DNA"/>
</dbReference>
<sequence>MAENVSEDAHDYSLLKDLRLQIGVEDSSFSLCFWVYLVNSIPFPATIIGQVHSDITGSAPFLVLNEKKKMMLLPLLYLHREALYPGNSTSWTEVPSASAEVDFPLKRWVHVGCEEGILSSNSNRSATPMKHSGRNPSRDVATDFMRLHIDGKIVGEKPLSSLSNNESDSNGSGRDWRVTLVGIGGDDAVQGYIHNAKILPLTFSIKDHYVQDPPLQLSIDSSTALDIEEDSDGVWSIVGGKVCEDEGQLLRFKASCRRNFSLDVILLDALGQPVNKEIEVDASLLYADNGEPVEKPNDSEAPLLTSYDGIEFSSSDRPSKLSNGRASFKLKISQSLVPIKRIGVNRSWLSEDTKIKVGVVNAFCSRFSEEGDWRPSISGMVFSC</sequence>
<dbReference type="ExpressionAtlas" id="A5BES9">
    <property type="expression patterns" value="baseline"/>
</dbReference>
<evidence type="ECO:0000313" key="1">
    <source>
        <dbReference type="EMBL" id="CAN83174.1"/>
    </source>
</evidence>
<name>A5BES9_VITVI</name>
<reference evidence="1" key="1">
    <citation type="journal article" date="2007" name="PLoS ONE">
        <title>The first genome sequence of an elite grapevine cultivar (Pinot noir Vitis vinifera L.): coping with a highly heterozygous genome.</title>
        <authorList>
            <person name="Velasco R."/>
            <person name="Zharkikh A."/>
            <person name="Troggio M."/>
            <person name="Cartwright D.A."/>
            <person name="Cestaro A."/>
            <person name="Pruss D."/>
            <person name="Pindo M."/>
            <person name="FitzGerald L.M."/>
            <person name="Vezzulli S."/>
            <person name="Reid J."/>
            <person name="Malacarne G."/>
            <person name="Iliev D."/>
            <person name="Coppola G."/>
            <person name="Wardell B."/>
            <person name="Micheletti D."/>
            <person name="Macalma T."/>
            <person name="Facci M."/>
            <person name="Mitchell J.T."/>
            <person name="Perazzolli M."/>
            <person name="Eldredge G."/>
            <person name="Gatto P."/>
            <person name="Oyzerski R."/>
            <person name="Moretto M."/>
            <person name="Gutin N."/>
            <person name="Stefanini M."/>
            <person name="Chen Y."/>
            <person name="Segala C."/>
            <person name="Davenport C."/>
            <person name="Dematte L."/>
            <person name="Mraz A."/>
            <person name="Battilana J."/>
            <person name="Stormo K."/>
            <person name="Costa F."/>
            <person name="Tao Q."/>
            <person name="Si-Ammour A."/>
            <person name="Harkins T."/>
            <person name="Lackey A."/>
            <person name="Perbost C."/>
            <person name="Taillon B."/>
            <person name="Stella A."/>
            <person name="Solovyev V."/>
            <person name="Fawcett J.A."/>
            <person name="Sterck L."/>
            <person name="Vandepoele K."/>
            <person name="Grando S.M."/>
            <person name="Toppo S."/>
            <person name="Moser C."/>
            <person name="Lanchbury J."/>
            <person name="Bogden R."/>
            <person name="Skolnick M."/>
            <person name="Sgaramella V."/>
            <person name="Bhatnagar S.K."/>
            <person name="Fontana P."/>
            <person name="Gutin A."/>
            <person name="Van de Peer Y."/>
            <person name="Salamini F."/>
            <person name="Viola R."/>
        </authorList>
    </citation>
    <scope>NUCLEOTIDE SEQUENCE</scope>
</reference>